<dbReference type="InterPro" id="IPR042252">
    <property type="entry name" value="MtfA_N"/>
</dbReference>
<dbReference type="SUPFAM" id="SSF55486">
    <property type="entry name" value="Metalloproteases ('zincins'), catalytic domain"/>
    <property type="match status" value="1"/>
</dbReference>
<gene>
    <name evidence="1" type="ORF">BTN82_26120</name>
</gene>
<dbReference type="OrthoDB" id="9786424at2"/>
<dbReference type="AlphaFoldDB" id="A0A1Q8EK75"/>
<dbReference type="FunFam" id="3.40.390.10:FF:000012">
    <property type="entry name" value="Protein MtfA"/>
    <property type="match status" value="1"/>
</dbReference>
<dbReference type="GO" id="GO:0005829">
    <property type="term" value="C:cytosol"/>
    <property type="evidence" value="ECO:0007669"/>
    <property type="project" value="TreeGrafter"/>
</dbReference>
<dbReference type="PANTHER" id="PTHR30164">
    <property type="entry name" value="MTFA PEPTIDASE"/>
    <property type="match status" value="1"/>
</dbReference>
<dbReference type="CDD" id="cd20169">
    <property type="entry name" value="Peptidase_M90_mtfA"/>
    <property type="match status" value="1"/>
</dbReference>
<dbReference type="EMBL" id="MSCT01000020">
    <property type="protein sequence ID" value="OLF52203.1"/>
    <property type="molecule type" value="Genomic_DNA"/>
</dbReference>
<name>A0A1Q8EK75_9PSED</name>
<dbReference type="GO" id="GO:0008237">
    <property type="term" value="F:metallopeptidase activity"/>
    <property type="evidence" value="ECO:0007669"/>
    <property type="project" value="InterPro"/>
</dbReference>
<dbReference type="Gene3D" id="3.40.390.10">
    <property type="entry name" value="Collagenase (Catalytic Domain)"/>
    <property type="match status" value="1"/>
</dbReference>
<dbReference type="Proteomes" id="UP000185578">
    <property type="component" value="Unassembled WGS sequence"/>
</dbReference>
<organism evidence="1 2">
    <name type="scientific">Pseudomonas chlororaphis</name>
    <dbReference type="NCBI Taxonomy" id="587753"/>
    <lineage>
        <taxon>Bacteria</taxon>
        <taxon>Pseudomonadati</taxon>
        <taxon>Pseudomonadota</taxon>
        <taxon>Gammaproteobacteria</taxon>
        <taxon>Pseudomonadales</taxon>
        <taxon>Pseudomonadaceae</taxon>
        <taxon>Pseudomonas</taxon>
    </lineage>
</organism>
<dbReference type="InterPro" id="IPR010384">
    <property type="entry name" value="MtfA_fam"/>
</dbReference>
<dbReference type="GO" id="GO:0004177">
    <property type="term" value="F:aminopeptidase activity"/>
    <property type="evidence" value="ECO:0007669"/>
    <property type="project" value="TreeGrafter"/>
</dbReference>
<proteinExistence type="predicted"/>
<sequence length="269" mass="31246">MWPLSTWRRRRRLAKHPIADELWQRVRQHLPFLDGLSAEEDQWLRETSVLFLDDKHLSPLPGVELHQFERLLLAVQAQLPLLHLGDLNWYQGFHEIVLYPDDFLSPQRHRDASGVEHEWDAEHSGEAWQQGPIILAWPGVLASGGWEAYNLVIHELAHKLDMLTGDANGLPPLHSDMRVSDWAQAMQTAYDDLNRQLDHDPDADTAIDPYAAENPAEFFAVTSEYFFSGPDLLHQAYPKVYEQLRLFYRQDPLARLQRLQASDPHYQQH</sequence>
<evidence type="ECO:0000313" key="1">
    <source>
        <dbReference type="EMBL" id="OLF52203.1"/>
    </source>
</evidence>
<protein>
    <submittedName>
        <fullName evidence="1">Zinc-dependent peptidase</fullName>
    </submittedName>
</protein>
<dbReference type="PANTHER" id="PTHR30164:SF2">
    <property type="entry name" value="PROTEIN MTFA"/>
    <property type="match status" value="1"/>
</dbReference>
<dbReference type="Gene3D" id="1.10.472.150">
    <property type="entry name" value="Glucose-regulated metallo-peptidase M90, N-terminal domain"/>
    <property type="match status" value="1"/>
</dbReference>
<evidence type="ECO:0000313" key="2">
    <source>
        <dbReference type="Proteomes" id="UP000185578"/>
    </source>
</evidence>
<dbReference type="RefSeq" id="WP_075121940.1">
    <property type="nucleotide sequence ID" value="NZ_MSCT01000020.1"/>
</dbReference>
<dbReference type="InterPro" id="IPR024079">
    <property type="entry name" value="MetalloPept_cat_dom_sf"/>
</dbReference>
<dbReference type="Pfam" id="PF06167">
    <property type="entry name" value="Peptidase_M90"/>
    <property type="match status" value="1"/>
</dbReference>
<comment type="caution">
    <text evidence="1">The sequence shown here is derived from an EMBL/GenBank/DDBJ whole genome shotgun (WGS) entry which is preliminary data.</text>
</comment>
<reference evidence="1 2" key="1">
    <citation type="submission" date="2016-12" db="EMBL/GenBank/DDBJ databases">
        <authorList>
            <person name="Song W.-J."/>
            <person name="Kurnit D.M."/>
        </authorList>
    </citation>
    <scope>NUCLEOTIDE SEQUENCE [LARGE SCALE GENOMIC DNA]</scope>
    <source>
        <strain evidence="1 2">PCL1601</strain>
    </source>
</reference>
<accession>A0A1Q8EK75</accession>